<accession>A0A3M4KJ86</accession>
<dbReference type="Proteomes" id="UP000273140">
    <property type="component" value="Unassembled WGS sequence"/>
</dbReference>
<name>A0A3M4KJ86_PSESF</name>
<dbReference type="EMBL" id="RBRB01000289">
    <property type="protein sequence ID" value="RMQ29153.1"/>
    <property type="molecule type" value="Genomic_DNA"/>
</dbReference>
<proteinExistence type="predicted"/>
<evidence type="ECO:0000313" key="1">
    <source>
        <dbReference type="EMBL" id="RMQ29153.1"/>
    </source>
</evidence>
<organism evidence="1 2">
    <name type="scientific">Pseudomonas syringae pv. actinidiae</name>
    <dbReference type="NCBI Taxonomy" id="103796"/>
    <lineage>
        <taxon>Bacteria</taxon>
        <taxon>Pseudomonadati</taxon>
        <taxon>Pseudomonadota</taxon>
        <taxon>Gammaproteobacteria</taxon>
        <taxon>Pseudomonadales</taxon>
        <taxon>Pseudomonadaceae</taxon>
        <taxon>Pseudomonas</taxon>
        <taxon>Pseudomonas syringae</taxon>
    </lineage>
</organism>
<protein>
    <submittedName>
        <fullName evidence="1">Uncharacterized protein</fullName>
    </submittedName>
</protein>
<reference evidence="1 2" key="1">
    <citation type="submission" date="2018-08" db="EMBL/GenBank/DDBJ databases">
        <title>Recombination of ecologically and evolutionarily significant loci maintains genetic cohesion in the Pseudomonas syringae species complex.</title>
        <authorList>
            <person name="Dillon M."/>
            <person name="Thakur S."/>
            <person name="Almeida R.N.D."/>
            <person name="Weir B.S."/>
            <person name="Guttman D.S."/>
        </authorList>
    </citation>
    <scope>NUCLEOTIDE SEQUENCE [LARGE SCALE GENOMIC DNA]</scope>
    <source>
        <strain evidence="1 2">ICMP 19074</strain>
    </source>
</reference>
<comment type="caution">
    <text evidence="1">The sequence shown here is derived from an EMBL/GenBank/DDBJ whole genome shotgun (WGS) entry which is preliminary data.</text>
</comment>
<evidence type="ECO:0000313" key="2">
    <source>
        <dbReference type="Proteomes" id="UP000273140"/>
    </source>
</evidence>
<gene>
    <name evidence="1" type="ORF">ALQ07_102244</name>
</gene>
<dbReference type="AlphaFoldDB" id="A0A3M4KJ86"/>
<sequence>MKIRKPKSVSMTFREFNMPAEEVARLAGVTPELSGNQGEPKRPGSKTLLNKSYVIFSKSLPEDSDMAEDLSFFLSELGGVEKIMHMKEIVNPKFIEFNFYLPSRTSETIQDGYLSCENIEAMYNLKATIGFNYF</sequence>